<proteinExistence type="predicted"/>
<dbReference type="SUPFAM" id="SSF52540">
    <property type="entry name" value="P-loop containing nucleoside triphosphate hydrolases"/>
    <property type="match status" value="1"/>
</dbReference>
<keyword evidence="4" id="KW-1185">Reference proteome</keyword>
<dbReference type="Proteomes" id="UP000199569">
    <property type="component" value="Unassembled WGS sequence"/>
</dbReference>
<dbReference type="InterPro" id="IPR051396">
    <property type="entry name" value="Bact_Antivir_Def_Nuclease"/>
</dbReference>
<dbReference type="InterPro" id="IPR027417">
    <property type="entry name" value="P-loop_NTPase"/>
</dbReference>
<dbReference type="Gene3D" id="3.40.50.300">
    <property type="entry name" value="P-loop containing nucleotide triphosphate hydrolases"/>
    <property type="match status" value="1"/>
</dbReference>
<accession>A0A1G5HPP9</accession>
<evidence type="ECO:0000313" key="3">
    <source>
        <dbReference type="EMBL" id="SCY65684.1"/>
    </source>
</evidence>
<dbReference type="PANTHER" id="PTHR43581:SF3">
    <property type="entry name" value="AAA+ ATPASE DOMAIN-CONTAINING PROTEIN"/>
    <property type="match status" value="1"/>
</dbReference>
<dbReference type="InterPro" id="IPR041685">
    <property type="entry name" value="AAA_GajA/Old/RecF-like"/>
</dbReference>
<dbReference type="Pfam" id="PF13175">
    <property type="entry name" value="AAA_15"/>
    <property type="match status" value="1"/>
</dbReference>
<dbReference type="STRING" id="549386.SAMN02927923_01850"/>
<dbReference type="AlphaFoldDB" id="A0A1G5HPP9"/>
<protein>
    <submittedName>
        <fullName evidence="3">AAA ATPase domain-containing protein</fullName>
    </submittedName>
</protein>
<feature type="domain" description="Rad50/SbcC-type AAA" evidence="2">
    <location>
        <begin position="13"/>
        <end position="53"/>
    </location>
</feature>
<feature type="domain" description="Endonuclease GajA/Old nuclease/RecF-like AAA" evidence="1">
    <location>
        <begin position="357"/>
        <end position="441"/>
    </location>
</feature>
<dbReference type="GO" id="GO:0005524">
    <property type="term" value="F:ATP binding"/>
    <property type="evidence" value="ECO:0007669"/>
    <property type="project" value="InterPro"/>
</dbReference>
<evidence type="ECO:0000313" key="4">
    <source>
        <dbReference type="Proteomes" id="UP000199569"/>
    </source>
</evidence>
<dbReference type="EMBL" id="FMVJ01000005">
    <property type="protein sequence ID" value="SCY65684.1"/>
    <property type="molecule type" value="Genomic_DNA"/>
</dbReference>
<reference evidence="3 4" key="1">
    <citation type="submission" date="2016-10" db="EMBL/GenBank/DDBJ databases">
        <authorList>
            <person name="de Groot N.N."/>
        </authorList>
    </citation>
    <scope>NUCLEOTIDE SEQUENCE [LARGE SCALE GENOMIC DNA]</scope>
    <source>
        <strain evidence="3 4">CGMCC 1.7666</strain>
    </source>
</reference>
<dbReference type="InterPro" id="IPR038729">
    <property type="entry name" value="Rad50/SbcC_AAA"/>
</dbReference>
<evidence type="ECO:0000259" key="1">
    <source>
        <dbReference type="Pfam" id="PF13175"/>
    </source>
</evidence>
<dbReference type="GO" id="GO:0016887">
    <property type="term" value="F:ATP hydrolysis activity"/>
    <property type="evidence" value="ECO:0007669"/>
    <property type="project" value="InterPro"/>
</dbReference>
<organism evidence="3 4">
    <name type="scientific">Microvirga guangxiensis</name>
    <dbReference type="NCBI Taxonomy" id="549386"/>
    <lineage>
        <taxon>Bacteria</taxon>
        <taxon>Pseudomonadati</taxon>
        <taxon>Pseudomonadota</taxon>
        <taxon>Alphaproteobacteria</taxon>
        <taxon>Hyphomicrobiales</taxon>
        <taxon>Methylobacteriaceae</taxon>
        <taxon>Microvirga</taxon>
    </lineage>
</organism>
<evidence type="ECO:0000259" key="2">
    <source>
        <dbReference type="Pfam" id="PF13476"/>
    </source>
</evidence>
<dbReference type="CDD" id="cd00267">
    <property type="entry name" value="ABC_ATPase"/>
    <property type="match status" value="1"/>
</dbReference>
<dbReference type="PANTHER" id="PTHR43581">
    <property type="entry name" value="ATP/GTP PHOSPHATASE"/>
    <property type="match status" value="1"/>
</dbReference>
<sequence>MSKGWIVRLKKARVQNYRSIRDTGEFEIESTKTIMVGPNEAGKSAILQALQQIHAPQDVKGFDALRDYPRALYNDVTTGKVNPENVPVTTVTFELEDSDKALLPEEFRSCEYHVTRYLDNSATHWLTNGPQIPTYGSVKKDLLRLASHVDSRVAPPADGQPSANNPSAGLIAITSKWADDTKLDETTVEPLKKWLQSVVTLVDEEDEKEEKRLDGLLSQVEIATKRDKVLKTLDKRIPVFVLFSNYFRVRPVIHLAHLAQRLATKVLDDEQYDYGNACLLKLLGFTAKALSDLGRAPEPDANNPAALQAYRDQLDKRTYQLNAASVRLTNEIRSVWNPNPDRAEADRLRVQADGQYLKVAVEDDLGVEIELDQRSEGFQWLVSFFIVFFAEAADRHENAILLLDEPGLSLHALKQRDFRDTISRLAAKNQTIYTTHSPFLVGPDELDLVRVVEMTDRTTGTKVHTSVTSSDPAALLPLQEALGYDLAQSLFAQQRNLLLEGLTDYWYLEAVADLLAEAGSAKLNDKIALIPSNTASKVVYFATILHAHNLKVAALLDSDSAGDQAANQEVLVHSLGQKAILRTKDYIEGNVTKPEVEDLLRDTLVIIAKDALGIDVTSQAAAQPERPIVDLLSKASRDFSKYKLAKAFMRWSRDHIAGDLSETERRQWTGLISAINSALK</sequence>
<gene>
    <name evidence="3" type="ORF">SAMN02927923_01850</name>
</gene>
<dbReference type="Pfam" id="PF13476">
    <property type="entry name" value="AAA_23"/>
    <property type="match status" value="1"/>
</dbReference>
<name>A0A1G5HPP9_9HYPH</name>